<feature type="transmembrane region" description="Helical" evidence="7">
    <location>
        <begin position="18"/>
        <end position="40"/>
    </location>
</feature>
<proteinExistence type="inferred from homology"/>
<evidence type="ECO:0000256" key="4">
    <source>
        <dbReference type="ARBA" id="ARBA00022692"/>
    </source>
</evidence>
<name>A0A2Y8ZRR5_9MICO</name>
<evidence type="ECO:0000256" key="5">
    <source>
        <dbReference type="ARBA" id="ARBA00022989"/>
    </source>
</evidence>
<dbReference type="Gene3D" id="1.10.3720.10">
    <property type="entry name" value="MetI-like"/>
    <property type="match status" value="1"/>
</dbReference>
<dbReference type="PANTHER" id="PTHR43386:SF1">
    <property type="entry name" value="D,D-DIPEPTIDE TRANSPORT SYSTEM PERMEASE PROTEIN DDPC-RELATED"/>
    <property type="match status" value="1"/>
</dbReference>
<organism evidence="9 10">
    <name type="scientific">Branchiibius hedensis</name>
    <dbReference type="NCBI Taxonomy" id="672460"/>
    <lineage>
        <taxon>Bacteria</taxon>
        <taxon>Bacillati</taxon>
        <taxon>Actinomycetota</taxon>
        <taxon>Actinomycetes</taxon>
        <taxon>Micrococcales</taxon>
        <taxon>Dermacoccaceae</taxon>
        <taxon>Branchiibius</taxon>
    </lineage>
</organism>
<keyword evidence="6 7" id="KW-0472">Membrane</keyword>
<dbReference type="GO" id="GO:0005886">
    <property type="term" value="C:plasma membrane"/>
    <property type="evidence" value="ECO:0007669"/>
    <property type="project" value="UniProtKB-SubCell"/>
</dbReference>
<comment type="similarity">
    <text evidence="7">Belongs to the binding-protein-dependent transport system permease family.</text>
</comment>
<protein>
    <submittedName>
        <fullName evidence="9">Peptide/nickel transport system permease protein</fullName>
    </submittedName>
</protein>
<dbReference type="PANTHER" id="PTHR43386">
    <property type="entry name" value="OLIGOPEPTIDE TRANSPORT SYSTEM PERMEASE PROTEIN APPC"/>
    <property type="match status" value="1"/>
</dbReference>
<reference evidence="10" key="1">
    <citation type="submission" date="2016-10" db="EMBL/GenBank/DDBJ databases">
        <authorList>
            <person name="Varghese N."/>
            <person name="Submissions S."/>
        </authorList>
    </citation>
    <scope>NUCLEOTIDE SEQUENCE [LARGE SCALE GENOMIC DNA]</scope>
    <source>
        <strain evidence="10">DSM 22951</strain>
    </source>
</reference>
<evidence type="ECO:0000256" key="6">
    <source>
        <dbReference type="ARBA" id="ARBA00023136"/>
    </source>
</evidence>
<keyword evidence="2 7" id="KW-0813">Transport</keyword>
<evidence type="ECO:0000256" key="1">
    <source>
        <dbReference type="ARBA" id="ARBA00004651"/>
    </source>
</evidence>
<dbReference type="GO" id="GO:0055085">
    <property type="term" value="P:transmembrane transport"/>
    <property type="evidence" value="ECO:0007669"/>
    <property type="project" value="InterPro"/>
</dbReference>
<feature type="transmembrane region" description="Helical" evidence="7">
    <location>
        <begin position="143"/>
        <end position="162"/>
    </location>
</feature>
<feature type="transmembrane region" description="Helical" evidence="7">
    <location>
        <begin position="84"/>
        <end position="107"/>
    </location>
</feature>
<evidence type="ECO:0000313" key="9">
    <source>
        <dbReference type="EMBL" id="SSA35061.1"/>
    </source>
</evidence>
<gene>
    <name evidence="9" type="ORF">SAMN04489750_2396</name>
</gene>
<evidence type="ECO:0000256" key="2">
    <source>
        <dbReference type="ARBA" id="ARBA00022448"/>
    </source>
</evidence>
<dbReference type="Pfam" id="PF00528">
    <property type="entry name" value="BPD_transp_1"/>
    <property type="match status" value="1"/>
</dbReference>
<feature type="transmembrane region" description="Helical" evidence="7">
    <location>
        <begin position="251"/>
        <end position="272"/>
    </location>
</feature>
<evidence type="ECO:0000313" key="10">
    <source>
        <dbReference type="Proteomes" id="UP000250028"/>
    </source>
</evidence>
<keyword evidence="3" id="KW-1003">Cell membrane</keyword>
<evidence type="ECO:0000259" key="8">
    <source>
        <dbReference type="PROSITE" id="PS50928"/>
    </source>
</evidence>
<keyword evidence="10" id="KW-1185">Reference proteome</keyword>
<comment type="subcellular location">
    <subcellularLocation>
        <location evidence="1 7">Cell membrane</location>
        <topology evidence="1 7">Multi-pass membrane protein</topology>
    </subcellularLocation>
</comment>
<dbReference type="OrthoDB" id="9812701at2"/>
<feature type="transmembrane region" description="Helical" evidence="7">
    <location>
        <begin position="205"/>
        <end position="224"/>
    </location>
</feature>
<evidence type="ECO:0000256" key="3">
    <source>
        <dbReference type="ARBA" id="ARBA00022475"/>
    </source>
</evidence>
<dbReference type="PROSITE" id="PS50928">
    <property type="entry name" value="ABC_TM1"/>
    <property type="match status" value="1"/>
</dbReference>
<keyword evidence="4 7" id="KW-0812">Transmembrane</keyword>
<dbReference type="AlphaFoldDB" id="A0A2Y8ZRR5"/>
<accession>A0A2Y8ZRR5</accession>
<dbReference type="InterPro" id="IPR000515">
    <property type="entry name" value="MetI-like"/>
</dbReference>
<dbReference type="SUPFAM" id="SSF161098">
    <property type="entry name" value="MetI-like"/>
    <property type="match status" value="1"/>
</dbReference>
<dbReference type="EMBL" id="UESZ01000001">
    <property type="protein sequence ID" value="SSA35061.1"/>
    <property type="molecule type" value="Genomic_DNA"/>
</dbReference>
<dbReference type="CDD" id="cd06261">
    <property type="entry name" value="TM_PBP2"/>
    <property type="match status" value="1"/>
</dbReference>
<feature type="domain" description="ABC transmembrane type-1" evidence="8">
    <location>
        <begin position="84"/>
        <end position="269"/>
    </location>
</feature>
<dbReference type="RefSeq" id="WP_109686078.1">
    <property type="nucleotide sequence ID" value="NZ_QGDN01000001.1"/>
</dbReference>
<keyword evidence="5 7" id="KW-1133">Transmembrane helix</keyword>
<dbReference type="Proteomes" id="UP000250028">
    <property type="component" value="Unassembled WGS sequence"/>
</dbReference>
<dbReference type="InterPro" id="IPR035906">
    <property type="entry name" value="MetI-like_sf"/>
</dbReference>
<dbReference type="InterPro" id="IPR050366">
    <property type="entry name" value="BP-dependent_transpt_permease"/>
</dbReference>
<sequence>MSASSVLLAQPERRKRSYAVVIAAVIVALLIIGTIASPFLKDAALQQNILDADLAPGQGGHLLGTDQLGRDVALMTAAGTASAVVGPLVVAIGSMLLGVFFGTIAGFRGGVLDGIVGRATDVLLALPALLAAIVIGGVLGGGYWSVVALLIVLFCPSDIRLIRSAVMEQTPRPYVEAARMLGLSNRRIMFGHIVPNVRGLILTNMLLNVGFALVTVSSLSYLGVGVRPGSADWGRQIADGRDIMFTNPAAVLAPALLLIVATCAITILGDWIGGRMEGRTVQ</sequence>
<evidence type="ECO:0000256" key="7">
    <source>
        <dbReference type="RuleBase" id="RU363032"/>
    </source>
</evidence>